<reference evidence="16 17" key="1">
    <citation type="journal article" date="2022" name="ISME Commun">
        <title>Vulcanimicrobium alpinus gen. nov. sp. nov., the first cultivated representative of the candidate phylum 'Eremiobacterota', is a metabolically versatile aerobic anoxygenic phototroph.</title>
        <authorList>
            <person name="Yabe S."/>
            <person name="Muto K."/>
            <person name="Abe K."/>
            <person name="Yokota A."/>
            <person name="Staudigel H."/>
            <person name="Tebo B.M."/>
        </authorList>
    </citation>
    <scope>NUCLEOTIDE SEQUENCE [LARGE SCALE GENOMIC DNA]</scope>
    <source>
        <strain evidence="16 17">WC8-2</strain>
    </source>
</reference>
<comment type="similarity">
    <text evidence="4 9">Belongs to the BPG-independent phosphoglycerate mutase family.</text>
</comment>
<evidence type="ECO:0000256" key="3">
    <source>
        <dbReference type="ARBA" id="ARBA00004798"/>
    </source>
</evidence>
<keyword evidence="7 9" id="KW-0464">Manganese</keyword>
<dbReference type="PIRSF" id="PIRSF001492">
    <property type="entry name" value="IPGAM"/>
    <property type="match status" value="1"/>
</dbReference>
<dbReference type="SUPFAM" id="SSF53649">
    <property type="entry name" value="Alkaline phosphatase-like"/>
    <property type="match status" value="1"/>
</dbReference>
<dbReference type="KEGG" id="vab:WPS_29840"/>
<keyword evidence="8 9" id="KW-0413">Isomerase</keyword>
<evidence type="ECO:0000256" key="5">
    <source>
        <dbReference type="ARBA" id="ARBA00022723"/>
    </source>
</evidence>
<dbReference type="GO" id="GO:0005829">
    <property type="term" value="C:cytosol"/>
    <property type="evidence" value="ECO:0007669"/>
    <property type="project" value="TreeGrafter"/>
</dbReference>
<name>A0AAN2CB83_UNVUL</name>
<dbReference type="Proteomes" id="UP001317532">
    <property type="component" value="Chromosome"/>
</dbReference>
<accession>A0AAN2CB83</accession>
<keyword evidence="17" id="KW-1185">Reference proteome</keyword>
<organism evidence="16 17">
    <name type="scientific">Vulcanimicrobium alpinum</name>
    <dbReference type="NCBI Taxonomy" id="3016050"/>
    <lineage>
        <taxon>Bacteria</taxon>
        <taxon>Bacillati</taxon>
        <taxon>Vulcanimicrobiota</taxon>
        <taxon>Vulcanimicrobiia</taxon>
        <taxon>Vulcanimicrobiales</taxon>
        <taxon>Vulcanimicrobiaceae</taxon>
        <taxon>Vulcanimicrobium</taxon>
    </lineage>
</organism>
<feature type="binding site" evidence="9 13">
    <location>
        <position position="403"/>
    </location>
    <ligand>
        <name>Mn(2+)</name>
        <dbReference type="ChEBI" id="CHEBI:29035"/>
        <label>1</label>
    </ligand>
</feature>
<dbReference type="InterPro" id="IPR005995">
    <property type="entry name" value="Pgm_bpd_ind"/>
</dbReference>
<feature type="binding site" evidence="9 13">
    <location>
        <position position="441"/>
    </location>
    <ligand>
        <name>Mn(2+)</name>
        <dbReference type="ChEBI" id="CHEBI:29035"/>
        <label>2</label>
    </ligand>
</feature>
<feature type="binding site" evidence="9 13">
    <location>
        <position position="13"/>
    </location>
    <ligand>
        <name>Mn(2+)</name>
        <dbReference type="ChEBI" id="CHEBI:29035"/>
        <label>2</label>
    </ligand>
</feature>
<feature type="binding site" evidence="9 12">
    <location>
        <position position="186"/>
    </location>
    <ligand>
        <name>substrate</name>
    </ligand>
</feature>
<evidence type="ECO:0000259" key="14">
    <source>
        <dbReference type="Pfam" id="PF01676"/>
    </source>
</evidence>
<feature type="active site" description="Phosphoserine intermediate" evidence="9 11">
    <location>
        <position position="63"/>
    </location>
</feature>
<feature type="domain" description="Metalloenzyme" evidence="14">
    <location>
        <begin position="6"/>
        <end position="495"/>
    </location>
</feature>
<dbReference type="InterPro" id="IPR006124">
    <property type="entry name" value="Metalloenzyme"/>
</dbReference>
<evidence type="ECO:0000259" key="15">
    <source>
        <dbReference type="Pfam" id="PF06415"/>
    </source>
</evidence>
<proteinExistence type="inferred from homology"/>
<dbReference type="Gene3D" id="3.40.720.10">
    <property type="entry name" value="Alkaline Phosphatase, subunit A"/>
    <property type="match status" value="1"/>
</dbReference>
<protein>
    <recommendedName>
        <fullName evidence="9 10">2,3-bisphosphoglycerate-independent phosphoglycerate mutase</fullName>
        <shortName evidence="9">BPG-independent PGAM</shortName>
        <shortName evidence="9">Phosphoglyceromutase</shortName>
        <shortName evidence="9">iPGM</shortName>
        <ecNumber evidence="9 10">5.4.2.12</ecNumber>
    </recommendedName>
</protein>
<keyword evidence="5 9" id="KW-0479">Metal-binding</keyword>
<dbReference type="InterPro" id="IPR011258">
    <property type="entry name" value="BPG-indep_PGM_N"/>
</dbReference>
<dbReference type="PANTHER" id="PTHR31637:SF0">
    <property type="entry name" value="2,3-BISPHOSPHOGLYCERATE-INDEPENDENT PHOSPHOGLYCERATE MUTASE"/>
    <property type="match status" value="1"/>
</dbReference>
<feature type="binding site" evidence="9 12">
    <location>
        <begin position="153"/>
        <end position="154"/>
    </location>
    <ligand>
        <name>substrate</name>
    </ligand>
</feature>
<feature type="binding site" evidence="9 12">
    <location>
        <position position="331"/>
    </location>
    <ligand>
        <name>substrate</name>
    </ligand>
</feature>
<dbReference type="EC" id="5.4.2.12" evidence="9 10"/>
<dbReference type="AlphaFoldDB" id="A0AAN2CB83"/>
<dbReference type="GO" id="GO:0006007">
    <property type="term" value="P:glucose catabolic process"/>
    <property type="evidence" value="ECO:0007669"/>
    <property type="project" value="InterPro"/>
</dbReference>
<evidence type="ECO:0000256" key="13">
    <source>
        <dbReference type="PIRSR" id="PIRSR001492-3"/>
    </source>
</evidence>
<dbReference type="PANTHER" id="PTHR31637">
    <property type="entry name" value="2,3-BISPHOSPHOGLYCERATE-INDEPENDENT PHOSPHOGLYCERATE MUTASE"/>
    <property type="match status" value="1"/>
</dbReference>
<dbReference type="NCBIfam" id="TIGR01307">
    <property type="entry name" value="pgm_bpd_ind"/>
    <property type="match status" value="1"/>
</dbReference>
<evidence type="ECO:0000256" key="1">
    <source>
        <dbReference type="ARBA" id="ARBA00000370"/>
    </source>
</evidence>
<dbReference type="SUPFAM" id="SSF64158">
    <property type="entry name" value="2,3-Bisphosphoglycerate-independent phosphoglycerate mutase, substrate-binding domain"/>
    <property type="match status" value="1"/>
</dbReference>
<comment type="subunit">
    <text evidence="9">Monomer.</text>
</comment>
<comment type="pathway">
    <text evidence="3 9">Carbohydrate degradation; glycolysis; pyruvate from D-glyceraldehyde 3-phosphate: step 3/5.</text>
</comment>
<dbReference type="CDD" id="cd16010">
    <property type="entry name" value="iPGM"/>
    <property type="match status" value="1"/>
</dbReference>
<gene>
    <name evidence="9 16" type="primary">gpmI</name>
    <name evidence="16" type="ORF">WPS_29840</name>
</gene>
<dbReference type="FunFam" id="3.40.1450.10:FF:000002">
    <property type="entry name" value="2,3-bisphosphoglycerate-independent phosphoglycerate mutase"/>
    <property type="match status" value="1"/>
</dbReference>
<comment type="function">
    <text evidence="2 9">Catalyzes the interconversion of 2-phosphoglycerate and 3-phosphoglycerate.</text>
</comment>
<evidence type="ECO:0000256" key="4">
    <source>
        <dbReference type="ARBA" id="ARBA00008819"/>
    </source>
</evidence>
<evidence type="ECO:0000256" key="10">
    <source>
        <dbReference type="NCBIfam" id="TIGR01307"/>
    </source>
</evidence>
<dbReference type="Pfam" id="PF06415">
    <property type="entry name" value="iPGM_N"/>
    <property type="match status" value="1"/>
</dbReference>
<dbReference type="RefSeq" id="WP_317995284.1">
    <property type="nucleotide sequence ID" value="NZ_AP025523.1"/>
</dbReference>
<dbReference type="InterPro" id="IPR017850">
    <property type="entry name" value="Alkaline_phosphatase_core_sf"/>
</dbReference>
<feature type="binding site" evidence="9 13">
    <location>
        <position position="458"/>
    </location>
    <ligand>
        <name>Mn(2+)</name>
        <dbReference type="ChEBI" id="CHEBI:29035"/>
        <label>1</label>
    </ligand>
</feature>
<keyword evidence="6 9" id="KW-0324">Glycolysis</keyword>
<feature type="binding site" evidence="9 13">
    <location>
        <position position="440"/>
    </location>
    <ligand>
        <name>Mn(2+)</name>
        <dbReference type="ChEBI" id="CHEBI:29035"/>
        <label>2</label>
    </ligand>
</feature>
<evidence type="ECO:0000256" key="9">
    <source>
        <dbReference type="HAMAP-Rule" id="MF_01038"/>
    </source>
</evidence>
<comment type="cofactor">
    <cofactor evidence="9">
        <name>Mn(2+)</name>
        <dbReference type="ChEBI" id="CHEBI:29035"/>
    </cofactor>
    <text evidence="9">Binds 2 manganese ions per subunit.</text>
</comment>
<feature type="binding site" evidence="9 12">
    <location>
        <begin position="258"/>
        <end position="261"/>
    </location>
    <ligand>
        <name>substrate</name>
    </ligand>
</feature>
<dbReference type="InterPro" id="IPR036646">
    <property type="entry name" value="PGAM_B_sf"/>
</dbReference>
<dbReference type="HAMAP" id="MF_01038">
    <property type="entry name" value="GpmI"/>
    <property type="match status" value="1"/>
</dbReference>
<sequence length="515" mass="55137">MSRRRPLVLAILDGWGTTAETHGNAIAAADLPNWTRFLATYPHALLEASGEAVGLPAGVMGNSEVGHINIGSGRVVPQGVVVIDEAIASGSLSRNPVLADCFAHVRRSGGRLHLLGLVSDGKVHSSLDHLEALIGAAVDAGVPFAIDAFLDGRDTPPRSAQTFLDRLEAYCAGRARPGAIATVIGRYFAMDRDKRWDRTRKAYDALAKGQAEFYAASASAALRDAYARGENDEFVQPTIVGEPRPIADGDACIFFNFRPDRARQLTLAFSDSSFEHFPVHRYADFAFATMTRYEENFPNPVLFGPRPQFNVFGEIVAGAGRTQLRLAETEKYAHVTYFFNGGREDVFPGEDRILVPSNRVVATYDLAPEMSAADITAAAIEDVSHRRHDLIVMNYANADMVGHTGVWDATISALETLDVALGRLEKAVLAADGILAITSDHGNAEEKLDADGNPLTAHTTNPVPFLLIANGIQGRLTAGKLGDVAPTLLPLLGLDVPAEMTGTNLLASAGTEEVA</sequence>
<feature type="binding site" evidence="9 13">
    <location>
        <position position="399"/>
    </location>
    <ligand>
        <name>Mn(2+)</name>
        <dbReference type="ChEBI" id="CHEBI:29035"/>
        <label>1</label>
    </ligand>
</feature>
<evidence type="ECO:0000256" key="2">
    <source>
        <dbReference type="ARBA" id="ARBA00002315"/>
    </source>
</evidence>
<feature type="binding site" evidence="9 13">
    <location>
        <position position="63"/>
    </location>
    <ligand>
        <name>Mn(2+)</name>
        <dbReference type="ChEBI" id="CHEBI:29035"/>
        <label>2</label>
    </ligand>
</feature>
<evidence type="ECO:0000256" key="12">
    <source>
        <dbReference type="PIRSR" id="PIRSR001492-2"/>
    </source>
</evidence>
<dbReference type="Pfam" id="PF01676">
    <property type="entry name" value="Metalloenzyme"/>
    <property type="match status" value="1"/>
</dbReference>
<dbReference type="Gene3D" id="3.40.1450.10">
    <property type="entry name" value="BPG-independent phosphoglycerate mutase, domain B"/>
    <property type="match status" value="1"/>
</dbReference>
<feature type="domain" description="BPG-independent PGAM N-terminal" evidence="15">
    <location>
        <begin position="83"/>
        <end position="295"/>
    </location>
</feature>
<evidence type="ECO:0000256" key="11">
    <source>
        <dbReference type="PIRSR" id="PIRSR001492-1"/>
    </source>
</evidence>
<evidence type="ECO:0000256" key="6">
    <source>
        <dbReference type="ARBA" id="ARBA00023152"/>
    </source>
</evidence>
<feature type="binding site" evidence="9 12">
    <location>
        <position position="124"/>
    </location>
    <ligand>
        <name>substrate</name>
    </ligand>
</feature>
<feature type="binding site" evidence="9 12">
    <location>
        <position position="192"/>
    </location>
    <ligand>
        <name>substrate</name>
    </ligand>
</feature>
<comment type="catalytic activity">
    <reaction evidence="1 9">
        <text>(2R)-2-phosphoglycerate = (2R)-3-phosphoglycerate</text>
        <dbReference type="Rhea" id="RHEA:15901"/>
        <dbReference type="ChEBI" id="CHEBI:58272"/>
        <dbReference type="ChEBI" id="CHEBI:58289"/>
        <dbReference type="EC" id="5.4.2.12"/>
    </reaction>
</comment>
<dbReference type="GO" id="GO:0004619">
    <property type="term" value="F:phosphoglycerate mutase activity"/>
    <property type="evidence" value="ECO:0007669"/>
    <property type="project" value="UniProtKB-UniRule"/>
</dbReference>
<evidence type="ECO:0000313" key="17">
    <source>
        <dbReference type="Proteomes" id="UP001317532"/>
    </source>
</evidence>
<evidence type="ECO:0000256" key="8">
    <source>
        <dbReference type="ARBA" id="ARBA00023235"/>
    </source>
</evidence>
<evidence type="ECO:0000256" key="7">
    <source>
        <dbReference type="ARBA" id="ARBA00023211"/>
    </source>
</evidence>
<evidence type="ECO:0000313" key="16">
    <source>
        <dbReference type="EMBL" id="BDE07708.1"/>
    </source>
</evidence>
<dbReference type="GO" id="GO:0006096">
    <property type="term" value="P:glycolytic process"/>
    <property type="evidence" value="ECO:0007669"/>
    <property type="project" value="UniProtKB-UniRule"/>
</dbReference>
<dbReference type="GO" id="GO:0030145">
    <property type="term" value="F:manganese ion binding"/>
    <property type="evidence" value="ECO:0007669"/>
    <property type="project" value="UniProtKB-UniRule"/>
</dbReference>
<dbReference type="EMBL" id="AP025523">
    <property type="protein sequence ID" value="BDE07708.1"/>
    <property type="molecule type" value="Genomic_DNA"/>
</dbReference>